<keyword evidence="22" id="KW-1185">Reference proteome</keyword>
<evidence type="ECO:0000256" key="5">
    <source>
        <dbReference type="ARBA" id="ARBA00012483"/>
    </source>
</evidence>
<dbReference type="NCBIfam" id="TIGR00599">
    <property type="entry name" value="rad18"/>
    <property type="match status" value="1"/>
</dbReference>
<evidence type="ECO:0000256" key="7">
    <source>
        <dbReference type="ARBA" id="ARBA00022679"/>
    </source>
</evidence>
<gene>
    <name evidence="21" type="ORF">PDIGIT_LOCUS5539</name>
</gene>
<keyword evidence="14 17" id="KW-0234">DNA repair</keyword>
<evidence type="ECO:0000256" key="10">
    <source>
        <dbReference type="ARBA" id="ARBA00022771"/>
    </source>
</evidence>
<dbReference type="FunFam" id="3.30.40.10:FF:000172">
    <property type="entry name" value="E3 ubiquitin-protein ligase RAD18"/>
    <property type="match status" value="1"/>
</dbReference>
<evidence type="ECO:0000256" key="8">
    <source>
        <dbReference type="ARBA" id="ARBA00022723"/>
    </source>
</evidence>
<dbReference type="SMART" id="SM00184">
    <property type="entry name" value="RING"/>
    <property type="match status" value="1"/>
</dbReference>
<dbReference type="PROSITE" id="PS50089">
    <property type="entry name" value="ZF_RING_2"/>
    <property type="match status" value="1"/>
</dbReference>
<evidence type="ECO:0000256" key="13">
    <source>
        <dbReference type="ARBA" id="ARBA00023125"/>
    </source>
</evidence>
<dbReference type="OrthoDB" id="9049620at2759"/>
<dbReference type="Pfam" id="PF13923">
    <property type="entry name" value="zf-C3HC4_2"/>
    <property type="match status" value="1"/>
</dbReference>
<protein>
    <recommendedName>
        <fullName evidence="6 17">Postreplication repair E3 ubiquitin-protein ligase RAD18</fullName>
        <ecNumber evidence="5 17">2.3.2.27</ecNumber>
    </recommendedName>
    <alternativeName>
        <fullName evidence="17">RING-type E3 ubiquitin transferase RAD18</fullName>
    </alternativeName>
</protein>
<dbReference type="GO" id="GO:0097505">
    <property type="term" value="C:Rad6-Rad18 complex"/>
    <property type="evidence" value="ECO:0007669"/>
    <property type="project" value="TreeGrafter"/>
</dbReference>
<evidence type="ECO:0000259" key="19">
    <source>
        <dbReference type="PROSITE" id="PS50089"/>
    </source>
</evidence>
<dbReference type="SUPFAM" id="SSF57850">
    <property type="entry name" value="RING/U-box"/>
    <property type="match status" value="1"/>
</dbReference>
<keyword evidence="7 17" id="KW-0808">Transferase</keyword>
<keyword evidence="12 17" id="KW-0862">Zinc</keyword>
<evidence type="ECO:0000256" key="16">
    <source>
        <dbReference type="PROSITE-ProRule" id="PRU00175"/>
    </source>
</evidence>
<dbReference type="InterPro" id="IPR039577">
    <property type="entry name" value="Rad18"/>
</dbReference>
<evidence type="ECO:0000256" key="4">
    <source>
        <dbReference type="ARBA" id="ARBA00009506"/>
    </source>
</evidence>
<keyword evidence="9 17" id="KW-0227">DNA damage</keyword>
<evidence type="ECO:0000256" key="11">
    <source>
        <dbReference type="ARBA" id="ARBA00022786"/>
    </source>
</evidence>
<evidence type="ECO:0000256" key="2">
    <source>
        <dbReference type="ARBA" id="ARBA00004123"/>
    </source>
</evidence>
<evidence type="ECO:0000313" key="22">
    <source>
        <dbReference type="Proteomes" id="UP001152607"/>
    </source>
</evidence>
<dbReference type="InterPro" id="IPR013083">
    <property type="entry name" value="Znf_RING/FYVE/PHD"/>
</dbReference>
<proteinExistence type="inferred from homology"/>
<dbReference type="Pfam" id="PF02037">
    <property type="entry name" value="SAP"/>
    <property type="match status" value="1"/>
</dbReference>
<dbReference type="InterPro" id="IPR017907">
    <property type="entry name" value="Znf_RING_CS"/>
</dbReference>
<evidence type="ECO:0000256" key="14">
    <source>
        <dbReference type="ARBA" id="ARBA00023204"/>
    </source>
</evidence>
<dbReference type="PROSITE" id="PS00518">
    <property type="entry name" value="ZF_RING_1"/>
    <property type="match status" value="1"/>
</dbReference>
<dbReference type="PANTHER" id="PTHR14134:SF2">
    <property type="entry name" value="E3 UBIQUITIN-PROTEIN LIGASE RAD18"/>
    <property type="match status" value="1"/>
</dbReference>
<evidence type="ECO:0000256" key="18">
    <source>
        <dbReference type="SAM" id="MobiDB-lite"/>
    </source>
</evidence>
<dbReference type="InterPro" id="IPR004580">
    <property type="entry name" value="Rad18_fungi"/>
</dbReference>
<dbReference type="GO" id="GO:0006301">
    <property type="term" value="P:DNA damage tolerance"/>
    <property type="evidence" value="ECO:0007669"/>
    <property type="project" value="InterPro"/>
</dbReference>
<organism evidence="21 22">
    <name type="scientific">Periconia digitata</name>
    <dbReference type="NCBI Taxonomy" id="1303443"/>
    <lineage>
        <taxon>Eukaryota</taxon>
        <taxon>Fungi</taxon>
        <taxon>Dikarya</taxon>
        <taxon>Ascomycota</taxon>
        <taxon>Pezizomycotina</taxon>
        <taxon>Dothideomycetes</taxon>
        <taxon>Pleosporomycetidae</taxon>
        <taxon>Pleosporales</taxon>
        <taxon>Massarineae</taxon>
        <taxon>Periconiaceae</taxon>
        <taxon>Periconia</taxon>
    </lineage>
</organism>
<dbReference type="Proteomes" id="UP001152607">
    <property type="component" value="Unassembled WGS sequence"/>
</dbReference>
<comment type="function">
    <text evidence="17">E3 RING-finger protein, member of the UBC2/RAD6 epistasis group. Associates to the E2 ubiquitin conjugating enzyme UBC2/RAD6 to form the UBC2-RAD18 ubiquitin ligase complex involved in postreplicative repair (PRR) of damaged DNA.</text>
</comment>
<evidence type="ECO:0000256" key="12">
    <source>
        <dbReference type="ARBA" id="ARBA00022833"/>
    </source>
</evidence>
<evidence type="ECO:0000256" key="17">
    <source>
        <dbReference type="RuleBase" id="RU368093"/>
    </source>
</evidence>
<accession>A0A9W4UBB4</accession>
<comment type="catalytic activity">
    <reaction evidence="1 17">
        <text>S-ubiquitinyl-[E2 ubiquitin-conjugating enzyme]-L-cysteine + [acceptor protein]-L-lysine = [E2 ubiquitin-conjugating enzyme]-L-cysteine + N(6)-ubiquitinyl-[acceptor protein]-L-lysine.</text>
        <dbReference type="EC" id="2.3.2.27"/>
    </reaction>
</comment>
<dbReference type="GO" id="GO:0061630">
    <property type="term" value="F:ubiquitin protein ligase activity"/>
    <property type="evidence" value="ECO:0007669"/>
    <property type="project" value="UniProtKB-UniRule"/>
</dbReference>
<comment type="subunit">
    <text evidence="17">Interacts with E2 UBC2, forming a complex with ubiquitin ligase activity.</text>
</comment>
<comment type="similarity">
    <text evidence="4 17">Belongs to the RAD18 family.</text>
</comment>
<dbReference type="EC" id="2.3.2.27" evidence="5 17"/>
<dbReference type="GO" id="GO:0006513">
    <property type="term" value="P:protein monoubiquitination"/>
    <property type="evidence" value="ECO:0007669"/>
    <property type="project" value="InterPro"/>
</dbReference>
<comment type="subcellular location">
    <subcellularLocation>
        <location evidence="2 17">Nucleus</location>
    </subcellularLocation>
</comment>
<feature type="compositionally biased region" description="Basic and acidic residues" evidence="18">
    <location>
        <begin position="33"/>
        <end position="42"/>
    </location>
</feature>
<dbReference type="PROSITE" id="PS50800">
    <property type="entry name" value="SAP"/>
    <property type="match status" value="1"/>
</dbReference>
<evidence type="ECO:0000256" key="9">
    <source>
        <dbReference type="ARBA" id="ARBA00022763"/>
    </source>
</evidence>
<dbReference type="InterPro" id="IPR003034">
    <property type="entry name" value="SAP_dom"/>
</dbReference>
<dbReference type="GO" id="GO:0005634">
    <property type="term" value="C:nucleus"/>
    <property type="evidence" value="ECO:0007669"/>
    <property type="project" value="UniProtKB-SubCell"/>
</dbReference>
<dbReference type="GO" id="GO:0006281">
    <property type="term" value="P:DNA repair"/>
    <property type="evidence" value="ECO:0007669"/>
    <property type="project" value="UniProtKB-KW"/>
</dbReference>
<dbReference type="AlphaFoldDB" id="A0A9W4UBB4"/>
<keyword evidence="8 17" id="KW-0479">Metal-binding</keyword>
<comment type="pathway">
    <text evidence="3 17">Protein modification; protein ubiquitination.</text>
</comment>
<feature type="region of interest" description="Disordered" evidence="18">
    <location>
        <begin position="1"/>
        <end position="58"/>
    </location>
</feature>
<name>A0A9W4UBB4_9PLEO</name>
<keyword evidence="15 17" id="KW-0539">Nucleus</keyword>
<feature type="region of interest" description="Disordered" evidence="18">
    <location>
        <begin position="380"/>
        <end position="402"/>
    </location>
</feature>
<dbReference type="Gene3D" id="3.30.40.10">
    <property type="entry name" value="Zinc/RING finger domain, C3HC4 (zinc finger)"/>
    <property type="match status" value="1"/>
</dbReference>
<sequence length="429" mass="47689">MPQQSTLSFRPFSPRSNRLADKASSRAQAPDAPRSRDADLHNLHSNQPTMPAMELSKDVPDSTDWLPTAIPAFSHLEAALRCEVCKEFYNNPVTTSCAHTFCSLCIRRCISVDGKCPSCRSICQADKLVMNIAIREVVAKWQDARADALELARDKGSASDSGKKRKVDDTDLEDDKEPIRQTRARSTRSGRSAGAPNPYATVEDSGGERDEYLPAGFVRCPMCSTVMKQELVFDHVEVCTGENTNRTTRSSKLNHVLKDEGKQPHLKEPTAPVKRMAGLNYAMLSEAALRKKLKELGIPNSGSKPVMVRRHQEWINIFNSNCDAAENVRKTERELLRELEGWERAQGASTATIMKKDFDGTGHGIAHKSHFDKLVEEARAKAKKRPQSETRIEGRPETERPQAYKDNEVAFLNIGQGVEGLNAPGGRCF</sequence>
<feature type="domain" description="SAP" evidence="20">
    <location>
        <begin position="281"/>
        <end position="315"/>
    </location>
</feature>
<dbReference type="InterPro" id="IPR001841">
    <property type="entry name" value="Znf_RING"/>
</dbReference>
<keyword evidence="13 17" id="KW-0238">DNA-binding</keyword>
<feature type="region of interest" description="Disordered" evidence="18">
    <location>
        <begin position="152"/>
        <end position="207"/>
    </location>
</feature>
<feature type="domain" description="RING-type" evidence="19">
    <location>
        <begin position="82"/>
        <end position="120"/>
    </location>
</feature>
<evidence type="ECO:0000256" key="15">
    <source>
        <dbReference type="ARBA" id="ARBA00023242"/>
    </source>
</evidence>
<reference evidence="21" key="1">
    <citation type="submission" date="2023-01" db="EMBL/GenBank/DDBJ databases">
        <authorList>
            <person name="Van Ghelder C."/>
            <person name="Rancurel C."/>
        </authorList>
    </citation>
    <scope>NUCLEOTIDE SEQUENCE</scope>
    <source>
        <strain evidence="21">CNCM I-4278</strain>
    </source>
</reference>
<evidence type="ECO:0000256" key="6">
    <source>
        <dbReference type="ARBA" id="ARBA00015551"/>
    </source>
</evidence>
<dbReference type="EMBL" id="CAOQHR010000003">
    <property type="protein sequence ID" value="CAI6332514.1"/>
    <property type="molecule type" value="Genomic_DNA"/>
</dbReference>
<dbReference type="PANTHER" id="PTHR14134">
    <property type="entry name" value="E3 UBIQUITIN-PROTEIN LIGASE RAD18"/>
    <property type="match status" value="1"/>
</dbReference>
<evidence type="ECO:0000313" key="21">
    <source>
        <dbReference type="EMBL" id="CAI6332514.1"/>
    </source>
</evidence>
<dbReference type="GO" id="GO:0003697">
    <property type="term" value="F:single-stranded DNA binding"/>
    <property type="evidence" value="ECO:0007669"/>
    <property type="project" value="UniProtKB-UniRule"/>
</dbReference>
<dbReference type="SMART" id="SM00513">
    <property type="entry name" value="SAP"/>
    <property type="match status" value="1"/>
</dbReference>
<evidence type="ECO:0000256" key="3">
    <source>
        <dbReference type="ARBA" id="ARBA00004906"/>
    </source>
</evidence>
<keyword evidence="11 17" id="KW-0833">Ubl conjugation pathway</keyword>
<dbReference type="GO" id="GO:0008270">
    <property type="term" value="F:zinc ion binding"/>
    <property type="evidence" value="ECO:0007669"/>
    <property type="project" value="UniProtKB-KW"/>
</dbReference>
<evidence type="ECO:0000259" key="20">
    <source>
        <dbReference type="PROSITE" id="PS50800"/>
    </source>
</evidence>
<keyword evidence="10 16" id="KW-0863">Zinc-finger</keyword>
<evidence type="ECO:0000256" key="1">
    <source>
        <dbReference type="ARBA" id="ARBA00000900"/>
    </source>
</evidence>
<comment type="caution">
    <text evidence="21">The sequence shown here is derived from an EMBL/GenBank/DDBJ whole genome shotgun (WGS) entry which is preliminary data.</text>
</comment>